<feature type="compositionally biased region" description="Polar residues" evidence="1">
    <location>
        <begin position="1"/>
        <end position="21"/>
    </location>
</feature>
<proteinExistence type="predicted"/>
<protein>
    <recommendedName>
        <fullName evidence="4">BZIP domain-containing protein</fullName>
    </recommendedName>
</protein>
<dbReference type="PANTHER" id="PTHR42070:SF1">
    <property type="entry name" value="FILAMENT ASSOCIATED PROTEIN, PUTATIVE (AFU_ORTHOLOGUE AFUA_8G06630)-RELATED"/>
    <property type="match status" value="1"/>
</dbReference>
<sequence>METQLPPGSQIQKAPSSVRIRNNQRRSRAHKQDHLHTLRERVRKCDHLKLAATVDMQRVAQAVAEENVRLRALLARHGVSDADINQYAHKSDEPTTLGQSIASNSDKDISRNKGDISIAADLRVNCSSPLDVSALVPVGEVSNPSGCETSCDIAASIIAQMRGDGDSQSARLTLGCEGPSSCNIKNTILFQVMDGV</sequence>
<dbReference type="AlphaFoldDB" id="A0A6G1KNB6"/>
<evidence type="ECO:0000313" key="3">
    <source>
        <dbReference type="Proteomes" id="UP000799428"/>
    </source>
</evidence>
<dbReference type="EMBL" id="MU005764">
    <property type="protein sequence ID" value="KAF2714300.1"/>
    <property type="molecule type" value="Genomic_DNA"/>
</dbReference>
<organism evidence="2 3">
    <name type="scientific">Pleomassaria siparia CBS 279.74</name>
    <dbReference type="NCBI Taxonomy" id="1314801"/>
    <lineage>
        <taxon>Eukaryota</taxon>
        <taxon>Fungi</taxon>
        <taxon>Dikarya</taxon>
        <taxon>Ascomycota</taxon>
        <taxon>Pezizomycotina</taxon>
        <taxon>Dothideomycetes</taxon>
        <taxon>Pleosporomycetidae</taxon>
        <taxon>Pleosporales</taxon>
        <taxon>Pleomassariaceae</taxon>
        <taxon>Pleomassaria</taxon>
    </lineage>
</organism>
<gene>
    <name evidence="2" type="ORF">K504DRAFT_456536</name>
</gene>
<feature type="region of interest" description="Disordered" evidence="1">
    <location>
        <begin position="1"/>
        <end position="34"/>
    </location>
</feature>
<keyword evidence="3" id="KW-1185">Reference proteome</keyword>
<dbReference type="CDD" id="cd14688">
    <property type="entry name" value="bZIP_YAP"/>
    <property type="match status" value="1"/>
</dbReference>
<evidence type="ECO:0000313" key="2">
    <source>
        <dbReference type="EMBL" id="KAF2714300.1"/>
    </source>
</evidence>
<dbReference type="PANTHER" id="PTHR42070">
    <property type="entry name" value="FILAMENT ASSOCIATED PROTEIN, PUTATIVE (AFU_ORTHOLOGUE AFUA_8G06630)-RELATED"/>
    <property type="match status" value="1"/>
</dbReference>
<dbReference type="Proteomes" id="UP000799428">
    <property type="component" value="Unassembled WGS sequence"/>
</dbReference>
<evidence type="ECO:0000256" key="1">
    <source>
        <dbReference type="SAM" id="MobiDB-lite"/>
    </source>
</evidence>
<evidence type="ECO:0008006" key="4">
    <source>
        <dbReference type="Google" id="ProtNLM"/>
    </source>
</evidence>
<accession>A0A6G1KNB6</accession>
<name>A0A6G1KNB6_9PLEO</name>
<dbReference type="OrthoDB" id="4505928at2759"/>
<reference evidence="2" key="1">
    <citation type="journal article" date="2020" name="Stud. Mycol.">
        <title>101 Dothideomycetes genomes: a test case for predicting lifestyles and emergence of pathogens.</title>
        <authorList>
            <person name="Haridas S."/>
            <person name="Albert R."/>
            <person name="Binder M."/>
            <person name="Bloem J."/>
            <person name="Labutti K."/>
            <person name="Salamov A."/>
            <person name="Andreopoulos B."/>
            <person name="Baker S."/>
            <person name="Barry K."/>
            <person name="Bills G."/>
            <person name="Bluhm B."/>
            <person name="Cannon C."/>
            <person name="Castanera R."/>
            <person name="Culley D."/>
            <person name="Daum C."/>
            <person name="Ezra D."/>
            <person name="Gonzalez J."/>
            <person name="Henrissat B."/>
            <person name="Kuo A."/>
            <person name="Liang C."/>
            <person name="Lipzen A."/>
            <person name="Lutzoni F."/>
            <person name="Magnuson J."/>
            <person name="Mondo S."/>
            <person name="Nolan M."/>
            <person name="Ohm R."/>
            <person name="Pangilinan J."/>
            <person name="Park H.-J."/>
            <person name="Ramirez L."/>
            <person name="Alfaro M."/>
            <person name="Sun H."/>
            <person name="Tritt A."/>
            <person name="Yoshinaga Y."/>
            <person name="Zwiers L.-H."/>
            <person name="Turgeon B."/>
            <person name="Goodwin S."/>
            <person name="Spatafora J."/>
            <person name="Crous P."/>
            <person name="Grigoriev I."/>
        </authorList>
    </citation>
    <scope>NUCLEOTIDE SEQUENCE</scope>
    <source>
        <strain evidence="2">CBS 279.74</strain>
    </source>
</reference>